<keyword evidence="2" id="KW-1185">Reference proteome</keyword>
<dbReference type="OrthoDB" id="7384832at2759"/>
<comment type="caution">
    <text evidence="1">The sequence shown here is derived from an EMBL/GenBank/DDBJ whole genome shotgun (WGS) entry which is preliminary data.</text>
</comment>
<evidence type="ECO:0000313" key="1">
    <source>
        <dbReference type="EMBL" id="CAH2240871.1"/>
    </source>
</evidence>
<accession>A0A8S4RSK0</accession>
<proteinExistence type="predicted"/>
<dbReference type="AlphaFoldDB" id="A0A8S4RSK0"/>
<dbReference type="EMBL" id="CAKXAJ010025557">
    <property type="protein sequence ID" value="CAH2240871.1"/>
    <property type="molecule type" value="Genomic_DNA"/>
</dbReference>
<gene>
    <name evidence="1" type="primary">jg9608</name>
    <name evidence="1" type="ORF">PAEG_LOCUS17355</name>
</gene>
<sequence>MPSLTYGCQPWLLRKEDEEKLAICQRKMERSMLGLRVKDRVSKLQEDSNENQTCRCNEKDKNFEMELGRTCLPVATREMDQESD</sequence>
<organism evidence="1 2">
    <name type="scientific">Pararge aegeria aegeria</name>
    <dbReference type="NCBI Taxonomy" id="348720"/>
    <lineage>
        <taxon>Eukaryota</taxon>
        <taxon>Metazoa</taxon>
        <taxon>Ecdysozoa</taxon>
        <taxon>Arthropoda</taxon>
        <taxon>Hexapoda</taxon>
        <taxon>Insecta</taxon>
        <taxon>Pterygota</taxon>
        <taxon>Neoptera</taxon>
        <taxon>Endopterygota</taxon>
        <taxon>Lepidoptera</taxon>
        <taxon>Glossata</taxon>
        <taxon>Ditrysia</taxon>
        <taxon>Papilionoidea</taxon>
        <taxon>Nymphalidae</taxon>
        <taxon>Satyrinae</taxon>
        <taxon>Satyrini</taxon>
        <taxon>Parargina</taxon>
        <taxon>Pararge</taxon>
    </lineage>
</organism>
<dbReference type="Proteomes" id="UP000838756">
    <property type="component" value="Unassembled WGS sequence"/>
</dbReference>
<reference evidence="1" key="1">
    <citation type="submission" date="2022-03" db="EMBL/GenBank/DDBJ databases">
        <authorList>
            <person name="Lindestad O."/>
        </authorList>
    </citation>
    <scope>NUCLEOTIDE SEQUENCE</scope>
</reference>
<protein>
    <submittedName>
        <fullName evidence="1">Jg9608 protein</fullName>
    </submittedName>
</protein>
<name>A0A8S4RSK0_9NEOP</name>
<evidence type="ECO:0000313" key="2">
    <source>
        <dbReference type="Proteomes" id="UP000838756"/>
    </source>
</evidence>